<dbReference type="AlphaFoldDB" id="A0A182U6C9"/>
<dbReference type="InterPro" id="IPR002213">
    <property type="entry name" value="UDP_glucos_trans"/>
</dbReference>
<dbReference type="VEuPathDB" id="VectorBase:AMEC014738"/>
<dbReference type="SUPFAM" id="SSF53756">
    <property type="entry name" value="UDP-Glycosyltransferase/glycogen phosphorylase"/>
    <property type="match status" value="2"/>
</dbReference>
<dbReference type="STRING" id="34690.A0A182U6C9"/>
<evidence type="ECO:0008006" key="7">
    <source>
        <dbReference type="Google" id="ProtNLM"/>
    </source>
</evidence>
<dbReference type="FunFam" id="3.40.50.2000:FF:000021">
    <property type="entry name" value="UDP-glucuronosyltransferase"/>
    <property type="match status" value="2"/>
</dbReference>
<protein>
    <recommendedName>
        <fullName evidence="7">UDP-glycosyltransferases domain-containing protein</fullName>
    </recommendedName>
</protein>
<comment type="similarity">
    <text evidence="1">Belongs to the UDP-glycosyltransferase family.</text>
</comment>
<dbReference type="Pfam" id="PF00201">
    <property type="entry name" value="UDPGT"/>
    <property type="match status" value="2"/>
</dbReference>
<name>A0A182U6C9_9DIPT</name>
<reference evidence="6" key="1">
    <citation type="submission" date="2014-01" db="EMBL/GenBank/DDBJ databases">
        <title>The Genome Sequence of Anopheles melas CM1001059_A (V2).</title>
        <authorList>
            <consortium name="The Broad Institute Genomics Platform"/>
            <person name="Neafsey D.E."/>
            <person name="Besansky N."/>
            <person name="Howell P."/>
            <person name="Walton C."/>
            <person name="Young S.K."/>
            <person name="Zeng Q."/>
            <person name="Gargeya S."/>
            <person name="Fitzgerald M."/>
            <person name="Haas B."/>
            <person name="Abouelleil A."/>
            <person name="Allen A.W."/>
            <person name="Alvarado L."/>
            <person name="Arachchi H.M."/>
            <person name="Berlin A.M."/>
            <person name="Chapman S.B."/>
            <person name="Gainer-Dewar J."/>
            <person name="Goldberg J."/>
            <person name="Griggs A."/>
            <person name="Gujja S."/>
            <person name="Hansen M."/>
            <person name="Howarth C."/>
            <person name="Imamovic A."/>
            <person name="Ireland A."/>
            <person name="Larimer J."/>
            <person name="McCowan C."/>
            <person name="Murphy C."/>
            <person name="Pearson M."/>
            <person name="Poon T.W."/>
            <person name="Priest M."/>
            <person name="Roberts A."/>
            <person name="Saif S."/>
            <person name="Shea T."/>
            <person name="Sisk P."/>
            <person name="Sykes S."/>
            <person name="Wortman J."/>
            <person name="Nusbaum C."/>
            <person name="Birren B."/>
        </authorList>
    </citation>
    <scope>NUCLEOTIDE SEQUENCE [LARGE SCALE GENOMIC DNA]</scope>
    <source>
        <strain evidence="6">CM1001059</strain>
    </source>
</reference>
<evidence type="ECO:0000256" key="4">
    <source>
        <dbReference type="SAM" id="SignalP"/>
    </source>
</evidence>
<evidence type="ECO:0000256" key="2">
    <source>
        <dbReference type="ARBA" id="ARBA00022676"/>
    </source>
</evidence>
<dbReference type="EnsemblMetazoa" id="AMEC014738-RA">
    <property type="protein sequence ID" value="AMEC014738-PA"/>
    <property type="gene ID" value="AMEC014738"/>
</dbReference>
<dbReference type="GO" id="GO:0008194">
    <property type="term" value="F:UDP-glycosyltransferase activity"/>
    <property type="evidence" value="ECO:0007669"/>
    <property type="project" value="InterPro"/>
</dbReference>
<dbReference type="PANTHER" id="PTHR48043">
    <property type="entry name" value="EG:EG0003.4 PROTEIN-RELATED"/>
    <property type="match status" value="1"/>
</dbReference>
<evidence type="ECO:0000256" key="3">
    <source>
        <dbReference type="ARBA" id="ARBA00022679"/>
    </source>
</evidence>
<dbReference type="InterPro" id="IPR050271">
    <property type="entry name" value="UDP-glycosyltransferase"/>
</dbReference>
<dbReference type="Proteomes" id="UP000075902">
    <property type="component" value="Unassembled WGS sequence"/>
</dbReference>
<proteinExistence type="inferred from homology"/>
<reference evidence="5" key="2">
    <citation type="submission" date="2020-05" db="UniProtKB">
        <authorList>
            <consortium name="EnsemblMetazoa"/>
        </authorList>
    </citation>
    <scope>IDENTIFICATION</scope>
    <source>
        <strain evidence="5">CM1001059</strain>
    </source>
</reference>
<feature type="signal peptide" evidence="4">
    <location>
        <begin position="1"/>
        <end position="28"/>
    </location>
</feature>
<keyword evidence="6" id="KW-1185">Reference proteome</keyword>
<evidence type="ECO:0000313" key="5">
    <source>
        <dbReference type="EnsemblMetazoa" id="AMEC014738-PA"/>
    </source>
</evidence>
<evidence type="ECO:0000313" key="6">
    <source>
        <dbReference type="Proteomes" id="UP000075902"/>
    </source>
</evidence>
<sequence length="1030" mass="117614">MAETRSPLVPFWTVLLLVIGAGVHYAHGANILALMAVPSPSHHIWNRALVDALAARGHNLTVVSPDVERKPPPNVTYIHLEKTYDTIHEGATAIDFYEMGQSSILESMRIFYDYAISMCIGILGSEGYQTIMHYPRDTKFDLVLYDFTCGPCLLAVYDRFGQPPMVGVTGFNTPPYTTDLIGGHKYYAYVPYYTLDYDSSMNFFQRFYNAAIHWIDYFYRNYIFLPETDRLVREHEKTNDLPYLGTLDQKMMLMLVNSHHSVDFPEPIPQNMIQVGGLQIIPPKPLPADIDRFIRAGKKGSVLFSLGTNVLSKDLGPERIKAFLQAFQQMPAYNFLWKFETDLPYDLPPNVMMKKFLPQNDILAHPHVKGFMTHGGLLSTHEATWHGVPMIGIPVIADQYRNLAKSIRAGVAEKISLWDLTTEKIRNTVLKVLESPRYRDAMKVRSELFRDQSEHPLERGVWWVEWALRHPNAKTIQSPTLELGPWRSELYDVKVCLVLAVLLVVYLLHKTGKTLFAKASQPGKAKKKLSAGANILCLTPVPSPSHHIWNRVWIEALAARGHNLTVISADVDEQTAPPNITYIHLEHAYSDLHTELNLFQMASHSALTGIKDLYVWGTAMCRGVLRSKGLQVIQAYPDDFRFDLIIADITCGPCLFPLIHKFHHPPLIGVTAYNNPQFTADFVGGHKHYAYVPFFTLNYDSDMTFYQRFYNWVLHNVDHFYRHHVFLPRIEQMVRNHFHYPGMPSLEQMEHNTVLLLANFHYSVDFAESIAPNHIPVGGLQVRPANHLPDDLATFIAAGSEGSVLFSLGTNVRSADLGKERIYMFLEAFRQLPEYNFLWKFEELPSFEVPANVLIRAFLPQNDVLAQPNVKTFITHGGMLSTHEATWHGVPMVGIPFICDQYRNLHKSVTAGVALRLTHDSLSVEQILSALREILTNTSYRDAMKRRSALLRDQPEHPLDRAVWWIEWVLRHPDGKAIQSPTKHMTCWQYELYDIKLALILLTVLAVCCCKRICTRSDRRSYRNVNKKSN</sequence>
<dbReference type="CDD" id="cd03784">
    <property type="entry name" value="GT1_Gtf-like"/>
    <property type="match status" value="2"/>
</dbReference>
<dbReference type="Gene3D" id="3.40.50.2000">
    <property type="entry name" value="Glycogen Phosphorylase B"/>
    <property type="match status" value="3"/>
</dbReference>
<dbReference type="PANTHER" id="PTHR48043:SF159">
    <property type="entry name" value="EG:EG0003.4 PROTEIN-RELATED"/>
    <property type="match status" value="1"/>
</dbReference>
<evidence type="ECO:0000256" key="1">
    <source>
        <dbReference type="ARBA" id="ARBA00009995"/>
    </source>
</evidence>
<accession>A0A182U6C9</accession>
<organism evidence="5 6">
    <name type="scientific">Anopheles melas</name>
    <dbReference type="NCBI Taxonomy" id="34690"/>
    <lineage>
        <taxon>Eukaryota</taxon>
        <taxon>Metazoa</taxon>
        <taxon>Ecdysozoa</taxon>
        <taxon>Arthropoda</taxon>
        <taxon>Hexapoda</taxon>
        <taxon>Insecta</taxon>
        <taxon>Pterygota</taxon>
        <taxon>Neoptera</taxon>
        <taxon>Endopterygota</taxon>
        <taxon>Diptera</taxon>
        <taxon>Nematocera</taxon>
        <taxon>Culicoidea</taxon>
        <taxon>Culicidae</taxon>
        <taxon>Anophelinae</taxon>
        <taxon>Anopheles</taxon>
    </lineage>
</organism>
<keyword evidence="4" id="KW-0732">Signal</keyword>
<keyword evidence="3" id="KW-0808">Transferase</keyword>
<feature type="chain" id="PRO_5008137789" description="UDP-glycosyltransferases domain-containing protein" evidence="4">
    <location>
        <begin position="29"/>
        <end position="1030"/>
    </location>
</feature>
<keyword evidence="2" id="KW-0328">Glycosyltransferase</keyword>